<reference evidence="2 3" key="1">
    <citation type="submission" date="2017-05" db="EMBL/GenBank/DDBJ databases">
        <title>The Genome Sequence of Enterococcus sp. 10A9_DIV0425.</title>
        <authorList>
            <consortium name="The Broad Institute Genomics Platform"/>
            <consortium name="The Broad Institute Genomic Center for Infectious Diseases"/>
            <person name="Earl A."/>
            <person name="Manson A."/>
            <person name="Schwartman J."/>
            <person name="Gilmore M."/>
            <person name="Abouelleil A."/>
            <person name="Cao P."/>
            <person name="Chapman S."/>
            <person name="Cusick C."/>
            <person name="Shea T."/>
            <person name="Young S."/>
            <person name="Neafsey D."/>
            <person name="Nusbaum C."/>
            <person name="Birren B."/>
        </authorList>
    </citation>
    <scope>NUCLEOTIDE SEQUENCE [LARGE SCALE GENOMIC DNA]</scope>
    <source>
        <strain evidence="2 3">10A9_DIV0425</strain>
    </source>
</reference>
<evidence type="ECO:0000313" key="3">
    <source>
        <dbReference type="Proteomes" id="UP000194933"/>
    </source>
</evidence>
<dbReference type="PANTHER" id="PTHR12149:SF8">
    <property type="entry name" value="PROTEIN-RIBULOSAMINE 3-KINASE"/>
    <property type="match status" value="1"/>
</dbReference>
<dbReference type="PANTHER" id="PTHR12149">
    <property type="entry name" value="FRUCTOSAMINE 3 KINASE-RELATED PROTEIN"/>
    <property type="match status" value="1"/>
</dbReference>
<dbReference type="STRING" id="1987383.A5844_002466"/>
<dbReference type="PIRSF" id="PIRSF006221">
    <property type="entry name" value="Ketosamine-3-kinase"/>
    <property type="match status" value="1"/>
</dbReference>
<dbReference type="InterPro" id="IPR016477">
    <property type="entry name" value="Fructo-/Ketosamine-3-kinase"/>
</dbReference>
<evidence type="ECO:0000313" key="2">
    <source>
        <dbReference type="EMBL" id="OTP09683.1"/>
    </source>
</evidence>
<comment type="caution">
    <text evidence="2">The sequence shown here is derived from an EMBL/GenBank/DDBJ whole genome shotgun (WGS) entry which is preliminary data.</text>
</comment>
<dbReference type="Gene3D" id="3.90.1200.10">
    <property type="match status" value="1"/>
</dbReference>
<dbReference type="RefSeq" id="WP_086285495.1">
    <property type="nucleotide sequence ID" value="NZ_NGMO01000004.1"/>
</dbReference>
<keyword evidence="1 2" id="KW-0418">Kinase</keyword>
<protein>
    <submittedName>
        <fullName evidence="2">Fructosamine kinase</fullName>
    </submittedName>
</protein>
<dbReference type="InterPro" id="IPR011009">
    <property type="entry name" value="Kinase-like_dom_sf"/>
</dbReference>
<keyword evidence="1" id="KW-0808">Transferase</keyword>
<sequence>MNVQVVLEELRLDGKVIPVTGGDVNQNYRIEEHQKSYFLKVHPHVSKHFFEAEVDGLKELAPYVRVPETYMLGEMDEGAYLLMEWIEPGEGDPKVFADALAKIHHATAPQFGYRKNNYLGSLPQINTFEENWWTFFFKNRLESQIDLAQKNNRWNKRRQETYLRFKEQVLEHIEQVKFAPSLLHGDLWSGNVFFDRQGVPVFIDPAVSYGHREQDIAMSQLFGGFRPEFLEAYQEIWPLENDWEARLPIYQLYYLLAHLNMFGESYGTQIDRILENR</sequence>
<dbReference type="Proteomes" id="UP000194933">
    <property type="component" value="Unassembled WGS sequence"/>
</dbReference>
<dbReference type="SUPFAM" id="SSF56112">
    <property type="entry name" value="Protein kinase-like (PK-like)"/>
    <property type="match status" value="1"/>
</dbReference>
<proteinExistence type="inferred from homology"/>
<organism evidence="2 3">
    <name type="scientific">Candidatus Enterococcus wittei</name>
    <dbReference type="NCBI Taxonomy" id="1987383"/>
    <lineage>
        <taxon>Bacteria</taxon>
        <taxon>Bacillati</taxon>
        <taxon>Bacillota</taxon>
        <taxon>Bacilli</taxon>
        <taxon>Lactobacillales</taxon>
        <taxon>Enterococcaceae</taxon>
        <taxon>Enterococcus</taxon>
    </lineage>
</organism>
<name>A0A242JYB0_9ENTE</name>
<dbReference type="AlphaFoldDB" id="A0A242JYB0"/>
<accession>A0A242JYB0</accession>
<dbReference type="Gene3D" id="3.30.200.20">
    <property type="entry name" value="Phosphorylase Kinase, domain 1"/>
    <property type="match status" value="1"/>
</dbReference>
<dbReference type="Pfam" id="PF03881">
    <property type="entry name" value="Fructosamin_kin"/>
    <property type="match status" value="1"/>
</dbReference>
<evidence type="ECO:0000256" key="1">
    <source>
        <dbReference type="PIRNR" id="PIRNR006221"/>
    </source>
</evidence>
<gene>
    <name evidence="2" type="ORF">A5844_002466</name>
</gene>
<keyword evidence="3" id="KW-1185">Reference proteome</keyword>
<comment type="similarity">
    <text evidence="1">Belongs to the fructosamine kinase family.</text>
</comment>
<dbReference type="EMBL" id="NGMO01000004">
    <property type="protein sequence ID" value="OTP09683.1"/>
    <property type="molecule type" value="Genomic_DNA"/>
</dbReference>
<dbReference type="GO" id="GO:0016301">
    <property type="term" value="F:kinase activity"/>
    <property type="evidence" value="ECO:0007669"/>
    <property type="project" value="UniProtKB-UniRule"/>
</dbReference>